<dbReference type="InterPro" id="IPR035566">
    <property type="entry name" value="Ribosomal_protein_bL20_C"/>
</dbReference>
<evidence type="ECO:0000256" key="2">
    <source>
        <dbReference type="ARBA" id="ARBA00022730"/>
    </source>
</evidence>
<evidence type="ECO:0000256" key="7">
    <source>
        <dbReference type="RuleBase" id="RU004311"/>
    </source>
</evidence>
<dbReference type="GO" id="GO:0006412">
    <property type="term" value="P:translation"/>
    <property type="evidence" value="ECO:0007669"/>
    <property type="project" value="InterPro"/>
</dbReference>
<keyword evidence="2 7" id="KW-0699">rRNA-binding</keyword>
<dbReference type="PRINTS" id="PR00062">
    <property type="entry name" value="RIBOSOMALL20"/>
</dbReference>
<geneLocation type="plastid" evidence="8"/>
<name>A0A1D8GX84_9CHLO</name>
<protein>
    <recommendedName>
        <fullName evidence="7">50S ribosomal protein L20</fullName>
    </recommendedName>
</protein>
<evidence type="ECO:0000256" key="6">
    <source>
        <dbReference type="RuleBase" id="RU000561"/>
    </source>
</evidence>
<dbReference type="FunFam" id="1.10.1900.20:FF:000001">
    <property type="entry name" value="50S ribosomal protein L20"/>
    <property type="match status" value="1"/>
</dbReference>
<dbReference type="GO" id="GO:0005840">
    <property type="term" value="C:ribosome"/>
    <property type="evidence" value="ECO:0007669"/>
    <property type="project" value="UniProtKB-KW"/>
</dbReference>
<keyword evidence="8" id="KW-0150">Chloroplast</keyword>
<reference evidence="8" key="1">
    <citation type="submission" date="2016-07" db="EMBL/GenBank/DDBJ databases">
        <title>Proliferation of group II introns in the chloroplast genome of the green alga Oedocladium carolinianum (Chlorophyceae).</title>
        <authorList>
            <person name="Brouard J.-S."/>
            <person name="Turmel M."/>
            <person name="Otis C."/>
            <person name="Lemieux C."/>
        </authorList>
    </citation>
    <scope>NUCLEOTIDE SEQUENCE</scope>
</reference>
<dbReference type="InterPro" id="IPR005813">
    <property type="entry name" value="Ribosomal_bL20"/>
</dbReference>
<reference evidence="9" key="2">
    <citation type="submission" date="2020-04" db="EMBL/GenBank/DDBJ databases">
        <authorList>
            <person name="Xiong Q."/>
        </authorList>
    </citation>
    <scope>NUCLEOTIDE SEQUENCE</scope>
</reference>
<comment type="function">
    <text evidence="7">Binds directly to 23S ribosomal RNA and is necessary for the in vitro assembly process of the 50S ribosomal subunit. It is not involved in the protein synthesizing functions of that subunit.</text>
</comment>
<evidence type="ECO:0000256" key="5">
    <source>
        <dbReference type="ARBA" id="ARBA00023274"/>
    </source>
</evidence>
<dbReference type="SUPFAM" id="SSF74731">
    <property type="entry name" value="Ribosomal protein L20"/>
    <property type="match status" value="1"/>
</dbReference>
<dbReference type="Pfam" id="PF00453">
    <property type="entry name" value="Ribosomal_L20"/>
    <property type="match status" value="1"/>
</dbReference>
<dbReference type="Gene3D" id="1.10.1900.20">
    <property type="entry name" value="Ribosomal protein L20"/>
    <property type="match status" value="1"/>
</dbReference>
<keyword evidence="3 7" id="KW-0694">RNA-binding</keyword>
<reference evidence="9" key="3">
    <citation type="journal article" date="2021" name="Res Sq">
        <title>Chloroplast Genomes of Five Oedogonium Species: Genome Structure, Phylogenetic Analysis and Adaptive Evolution.</title>
        <authorList>
            <person name="qian x."/>
            <person name="Hu Y."/>
            <person name="Lv W."/>
            <person name="Wang Q."/>
            <person name="Liu G."/>
            <person name="Hu Z."/>
        </authorList>
    </citation>
    <scope>NUCLEOTIDE SEQUENCE</scope>
</reference>
<dbReference type="AlphaFoldDB" id="A0A1D8GX84"/>
<dbReference type="RefSeq" id="YP_009310788.1">
    <property type="nucleotide sequence ID" value="NC_031510.1"/>
</dbReference>
<keyword evidence="5 6" id="KW-0687">Ribonucleoprotein</keyword>
<evidence type="ECO:0000313" key="8">
    <source>
        <dbReference type="EMBL" id="AOT84318.1"/>
    </source>
</evidence>
<dbReference type="GO" id="GO:1990904">
    <property type="term" value="C:ribonucleoprotein complex"/>
    <property type="evidence" value="ECO:0007669"/>
    <property type="project" value="UniProtKB-KW"/>
</dbReference>
<evidence type="ECO:0000256" key="1">
    <source>
        <dbReference type="ARBA" id="ARBA00007698"/>
    </source>
</evidence>
<dbReference type="CDD" id="cd07026">
    <property type="entry name" value="Ribosomal_L20"/>
    <property type="match status" value="1"/>
</dbReference>
<dbReference type="HAMAP" id="MF_00382">
    <property type="entry name" value="Ribosomal_bL20"/>
    <property type="match status" value="1"/>
</dbReference>
<evidence type="ECO:0000256" key="3">
    <source>
        <dbReference type="ARBA" id="ARBA00022884"/>
    </source>
</evidence>
<keyword evidence="8" id="KW-0934">Plastid</keyword>
<dbReference type="GO" id="GO:0003735">
    <property type="term" value="F:structural constituent of ribosome"/>
    <property type="evidence" value="ECO:0007669"/>
    <property type="project" value="InterPro"/>
</dbReference>
<keyword evidence="4 6" id="KW-0689">Ribosomal protein</keyword>
<dbReference type="PANTHER" id="PTHR10986">
    <property type="entry name" value="39S RIBOSOMAL PROTEIN L20"/>
    <property type="match status" value="1"/>
</dbReference>
<dbReference type="InterPro" id="IPR049946">
    <property type="entry name" value="RIBOSOMAL_L20_CS"/>
</dbReference>
<comment type="similarity">
    <text evidence="1 6">Belongs to the bacterial ribosomal protein bL20 family.</text>
</comment>
<organism evidence="8">
    <name type="scientific">Oedocladium carolinianum</name>
    <dbReference type="NCBI Taxonomy" id="55992"/>
    <lineage>
        <taxon>Eukaryota</taxon>
        <taxon>Viridiplantae</taxon>
        <taxon>Chlorophyta</taxon>
        <taxon>core chlorophytes</taxon>
        <taxon>Chlorophyceae</taxon>
        <taxon>OCC clade</taxon>
        <taxon>Oedogoniales</taxon>
        <taxon>Oedogoniaceae</taxon>
        <taxon>Oedocladium</taxon>
    </lineage>
</organism>
<dbReference type="PROSITE" id="PS00937">
    <property type="entry name" value="RIBOSOMAL_L20"/>
    <property type="match status" value="1"/>
</dbReference>
<evidence type="ECO:0000256" key="4">
    <source>
        <dbReference type="ARBA" id="ARBA00022980"/>
    </source>
</evidence>
<sequence length="119" mass="14146">MTRVKRGIVARKRRQKILNMNKGFRGAASVLFRTANQRYMKSLKSAYENRHNKKRNFRRLWISRLNSAVRLNGLNYSQFVYMLKKSDIILNRKILSQISICDPQIFNELYSYIASKNLN</sequence>
<dbReference type="GO" id="GO:0019843">
    <property type="term" value="F:rRNA binding"/>
    <property type="evidence" value="ECO:0007669"/>
    <property type="project" value="UniProtKB-KW"/>
</dbReference>
<gene>
    <name evidence="8" type="primary">rpl20</name>
</gene>
<dbReference type="Gene3D" id="6.10.160.10">
    <property type="match status" value="1"/>
</dbReference>
<dbReference type="NCBIfam" id="TIGR01032">
    <property type="entry name" value="rplT_bact"/>
    <property type="match status" value="1"/>
</dbReference>
<accession>A0A1D8GX84</accession>
<evidence type="ECO:0000313" key="9">
    <source>
        <dbReference type="EMBL" id="UCS09795.1"/>
    </source>
</evidence>
<proteinExistence type="inferred from homology"/>
<dbReference type="EMBL" id="KX507373">
    <property type="protein sequence ID" value="AOT84318.1"/>
    <property type="molecule type" value="Genomic_DNA"/>
</dbReference>
<dbReference type="EMBL" id="MT364369">
    <property type="protein sequence ID" value="UCS09795.1"/>
    <property type="molecule type" value="Genomic_DNA"/>
</dbReference>
<dbReference type="GeneID" id="29991710"/>